<dbReference type="Proteomes" id="UP001291309">
    <property type="component" value="Unassembled WGS sequence"/>
</dbReference>
<organism evidence="1 2">
    <name type="scientific">Hyalangium rubrum</name>
    <dbReference type="NCBI Taxonomy" id="3103134"/>
    <lineage>
        <taxon>Bacteria</taxon>
        <taxon>Pseudomonadati</taxon>
        <taxon>Myxococcota</taxon>
        <taxon>Myxococcia</taxon>
        <taxon>Myxococcales</taxon>
        <taxon>Cystobacterineae</taxon>
        <taxon>Archangiaceae</taxon>
        <taxon>Hyalangium</taxon>
    </lineage>
</organism>
<dbReference type="InterPro" id="IPR010296">
    <property type="entry name" value="DUF899_thioredox"/>
</dbReference>
<dbReference type="RefSeq" id="WP_321546116.1">
    <property type="nucleotide sequence ID" value="NZ_JAXIVS010000004.1"/>
</dbReference>
<proteinExistence type="predicted"/>
<sequence length="248" mass="28571">MTLASTMTGELREATRRSEVTREEWVQARRALLAREKAFTHERDALSAARRALPMVKVDKRYVFEGPSGQRTLTDLFDGKRQLIIYHFMFDPSWNEGCKSCSLVADNFEASIVHLAARDTAFAVISRAPLAKIEPFKQRMGWKFRWLSSSGTDFNYDYNVSFRPEELATQSAEYNYEKKSFSMSEAPGLSVFLREGNDVFHTYSTYGRGLDLLINTYNYLDLTPVGRNEQELPYGMAWVRHHDKYEGA</sequence>
<dbReference type="EMBL" id="JAXIVS010000004">
    <property type="protein sequence ID" value="MDY7227390.1"/>
    <property type="molecule type" value="Genomic_DNA"/>
</dbReference>
<name>A0ABU5H1Q8_9BACT</name>
<reference evidence="1 2" key="1">
    <citation type="submission" date="2023-12" db="EMBL/GenBank/DDBJ databases">
        <title>the genome sequence of Hyalangium sp. s54d21.</title>
        <authorList>
            <person name="Zhang X."/>
        </authorList>
    </citation>
    <scope>NUCLEOTIDE SEQUENCE [LARGE SCALE GENOMIC DNA]</scope>
    <source>
        <strain evidence="2">s54d21</strain>
    </source>
</reference>
<evidence type="ECO:0000313" key="2">
    <source>
        <dbReference type="Proteomes" id="UP001291309"/>
    </source>
</evidence>
<dbReference type="Pfam" id="PF05988">
    <property type="entry name" value="DUF899"/>
    <property type="match status" value="1"/>
</dbReference>
<protein>
    <submittedName>
        <fullName evidence="1">DUF899 domain-containing protein</fullName>
    </submittedName>
</protein>
<dbReference type="InterPro" id="IPR036249">
    <property type="entry name" value="Thioredoxin-like_sf"/>
</dbReference>
<comment type="caution">
    <text evidence="1">The sequence shown here is derived from an EMBL/GenBank/DDBJ whole genome shotgun (WGS) entry which is preliminary data.</text>
</comment>
<gene>
    <name evidence="1" type="ORF">SYV04_13345</name>
</gene>
<accession>A0ABU5H1Q8</accession>
<evidence type="ECO:0000313" key="1">
    <source>
        <dbReference type="EMBL" id="MDY7227390.1"/>
    </source>
</evidence>
<dbReference type="SUPFAM" id="SSF52833">
    <property type="entry name" value="Thioredoxin-like"/>
    <property type="match status" value="1"/>
</dbReference>
<keyword evidence="2" id="KW-1185">Reference proteome</keyword>